<dbReference type="SUPFAM" id="SSF53098">
    <property type="entry name" value="Ribonuclease H-like"/>
    <property type="match status" value="1"/>
</dbReference>
<dbReference type="PROSITE" id="PS50879">
    <property type="entry name" value="RNASE_H_1"/>
    <property type="match status" value="1"/>
</dbReference>
<sequence>MSLPQSPKEVITYLPNGKTVCFDHHLRVCGICCLDFTGCGSDEESEEESEEEEDDDEGCVFVLAGSMARFIPQWDEQILGPANTSRIEKDYENPPKPLPLSSISTYHCPTCQLTWLVGKRGRIAVRCHPSHHTYSHTYPLHHAYSSVYEGTDRSLLVFTDGACSGNGAPDARGGLGVFFGPGSKFNFSERLSESGAHTSQKAELAAVARALQTIRFQVLQARHIMVTNAEGGHDLRAVSDVLRLRLIVVTDSSYIVEGMCSHFPEWKENKEGVLVNKAGKAVVNSKGFLRLEDEVQRLSMVGVQVVYYLVSREENKEADILAKASTV</sequence>
<dbReference type="InterPro" id="IPR012337">
    <property type="entry name" value="RNaseH-like_sf"/>
</dbReference>
<reference evidence="9 10" key="1">
    <citation type="submission" date="2018-05" db="EMBL/GenBank/DDBJ databases">
        <title>Genome sequencing and assembly of the regulated plant pathogen Lachnellula willkommii and related sister species for the development of diagnostic species identification markers.</title>
        <authorList>
            <person name="Giroux E."/>
            <person name="Bilodeau G."/>
        </authorList>
    </citation>
    <scope>NUCLEOTIDE SEQUENCE [LARGE SCALE GENOMIC DNA]</scope>
    <source>
        <strain evidence="9 10">CBS 185.66</strain>
    </source>
</reference>
<proteinExistence type="inferred from homology"/>
<dbReference type="RefSeq" id="XP_031006746.1">
    <property type="nucleotide sequence ID" value="XM_031148460.1"/>
</dbReference>
<evidence type="ECO:0000256" key="2">
    <source>
        <dbReference type="ARBA" id="ARBA00005300"/>
    </source>
</evidence>
<keyword evidence="4" id="KW-0540">Nuclease</keyword>
<keyword evidence="7" id="KW-0378">Hydrolase</keyword>
<evidence type="ECO:0000259" key="8">
    <source>
        <dbReference type="PROSITE" id="PS50879"/>
    </source>
</evidence>
<dbReference type="EC" id="3.1.26.4" evidence="3"/>
<dbReference type="InterPro" id="IPR002156">
    <property type="entry name" value="RNaseH_domain"/>
</dbReference>
<dbReference type="GO" id="GO:0003676">
    <property type="term" value="F:nucleic acid binding"/>
    <property type="evidence" value="ECO:0007669"/>
    <property type="project" value="InterPro"/>
</dbReference>
<dbReference type="GO" id="GO:0046872">
    <property type="term" value="F:metal ion binding"/>
    <property type="evidence" value="ECO:0007669"/>
    <property type="project" value="UniProtKB-KW"/>
</dbReference>
<name>A0A8H8R3Q8_9HELO</name>
<gene>
    <name evidence="9" type="primary">Rnaseh1</name>
    <name evidence="9" type="ORF">LHYA1_G003490</name>
</gene>
<dbReference type="GO" id="GO:0043137">
    <property type="term" value="P:DNA replication, removal of RNA primer"/>
    <property type="evidence" value="ECO:0007669"/>
    <property type="project" value="TreeGrafter"/>
</dbReference>
<evidence type="ECO:0000256" key="7">
    <source>
        <dbReference type="ARBA" id="ARBA00022801"/>
    </source>
</evidence>
<evidence type="ECO:0000256" key="6">
    <source>
        <dbReference type="ARBA" id="ARBA00022759"/>
    </source>
</evidence>
<comment type="caution">
    <text evidence="9">The sequence shown here is derived from an EMBL/GenBank/DDBJ whole genome shotgun (WGS) entry which is preliminary data.</text>
</comment>
<dbReference type="Proteomes" id="UP000431533">
    <property type="component" value="Unassembled WGS sequence"/>
</dbReference>
<keyword evidence="10" id="KW-1185">Reference proteome</keyword>
<evidence type="ECO:0000256" key="5">
    <source>
        <dbReference type="ARBA" id="ARBA00022723"/>
    </source>
</evidence>
<keyword evidence="6" id="KW-0255">Endonuclease</keyword>
<keyword evidence="5" id="KW-0479">Metal-binding</keyword>
<dbReference type="GeneID" id="41983688"/>
<dbReference type="PANTHER" id="PTHR10642">
    <property type="entry name" value="RIBONUCLEASE H1"/>
    <property type="match status" value="1"/>
</dbReference>
<dbReference type="InterPro" id="IPR036397">
    <property type="entry name" value="RNaseH_sf"/>
</dbReference>
<dbReference type="Pfam" id="PF00075">
    <property type="entry name" value="RNase_H"/>
    <property type="match status" value="1"/>
</dbReference>
<evidence type="ECO:0000256" key="3">
    <source>
        <dbReference type="ARBA" id="ARBA00012180"/>
    </source>
</evidence>
<dbReference type="OrthoDB" id="245563at2759"/>
<dbReference type="EMBL" id="QGMH01000039">
    <property type="protein sequence ID" value="TVY27958.1"/>
    <property type="molecule type" value="Genomic_DNA"/>
</dbReference>
<accession>A0A8H8R3Q8</accession>
<dbReference type="AlphaFoldDB" id="A0A8H8R3Q8"/>
<dbReference type="CDD" id="cd13934">
    <property type="entry name" value="RNase_H_Dikarya_like"/>
    <property type="match status" value="1"/>
</dbReference>
<dbReference type="PANTHER" id="PTHR10642:SF26">
    <property type="entry name" value="RIBONUCLEASE H1"/>
    <property type="match status" value="1"/>
</dbReference>
<protein>
    <recommendedName>
        <fullName evidence="3">ribonuclease H</fullName>
        <ecNumber evidence="3">3.1.26.4</ecNumber>
    </recommendedName>
</protein>
<dbReference type="GO" id="GO:0004523">
    <property type="term" value="F:RNA-DNA hybrid ribonuclease activity"/>
    <property type="evidence" value="ECO:0007669"/>
    <property type="project" value="UniProtKB-EC"/>
</dbReference>
<dbReference type="InterPro" id="IPR050092">
    <property type="entry name" value="RNase_H"/>
</dbReference>
<evidence type="ECO:0000313" key="9">
    <source>
        <dbReference type="EMBL" id="TVY27958.1"/>
    </source>
</evidence>
<comment type="similarity">
    <text evidence="2">Belongs to the RNase H family.</text>
</comment>
<organism evidence="9 10">
    <name type="scientific">Lachnellula hyalina</name>
    <dbReference type="NCBI Taxonomy" id="1316788"/>
    <lineage>
        <taxon>Eukaryota</taxon>
        <taxon>Fungi</taxon>
        <taxon>Dikarya</taxon>
        <taxon>Ascomycota</taxon>
        <taxon>Pezizomycotina</taxon>
        <taxon>Leotiomycetes</taxon>
        <taxon>Helotiales</taxon>
        <taxon>Lachnaceae</taxon>
        <taxon>Lachnellula</taxon>
    </lineage>
</organism>
<evidence type="ECO:0000256" key="1">
    <source>
        <dbReference type="ARBA" id="ARBA00000077"/>
    </source>
</evidence>
<feature type="domain" description="RNase H type-1" evidence="8">
    <location>
        <begin position="151"/>
        <end position="327"/>
    </location>
</feature>
<comment type="catalytic activity">
    <reaction evidence="1">
        <text>Endonucleolytic cleavage to 5'-phosphomonoester.</text>
        <dbReference type="EC" id="3.1.26.4"/>
    </reaction>
</comment>
<dbReference type="Gene3D" id="3.30.420.10">
    <property type="entry name" value="Ribonuclease H-like superfamily/Ribonuclease H"/>
    <property type="match status" value="1"/>
</dbReference>
<evidence type="ECO:0000256" key="4">
    <source>
        <dbReference type="ARBA" id="ARBA00022722"/>
    </source>
</evidence>
<evidence type="ECO:0000313" key="10">
    <source>
        <dbReference type="Proteomes" id="UP000431533"/>
    </source>
</evidence>